<evidence type="ECO:0000256" key="2">
    <source>
        <dbReference type="ARBA" id="ARBA00023015"/>
    </source>
</evidence>
<dbReference type="InterPro" id="IPR039425">
    <property type="entry name" value="RNA_pol_sigma-70-like"/>
</dbReference>
<dbReference type="PANTHER" id="PTHR43133">
    <property type="entry name" value="RNA POLYMERASE ECF-TYPE SIGMA FACTO"/>
    <property type="match status" value="1"/>
</dbReference>
<evidence type="ECO:0000313" key="7">
    <source>
        <dbReference type="Proteomes" id="UP000823847"/>
    </source>
</evidence>
<dbReference type="PANTHER" id="PTHR43133:SF60">
    <property type="entry name" value="RNA POLYMERASE SIGMA FACTOR SIGV"/>
    <property type="match status" value="1"/>
</dbReference>
<name>A0A9D1XST9_9BACT</name>
<reference evidence="6" key="2">
    <citation type="submission" date="2021-04" db="EMBL/GenBank/DDBJ databases">
        <authorList>
            <person name="Gilroy R."/>
        </authorList>
    </citation>
    <scope>NUCLEOTIDE SEQUENCE</scope>
    <source>
        <strain evidence="6">ChiHecec2B26-12326</strain>
    </source>
</reference>
<evidence type="ECO:0000256" key="3">
    <source>
        <dbReference type="ARBA" id="ARBA00023082"/>
    </source>
</evidence>
<dbReference type="Proteomes" id="UP000823847">
    <property type="component" value="Unassembled WGS sequence"/>
</dbReference>
<dbReference type="AlphaFoldDB" id="A0A9D1XST9"/>
<keyword evidence="2" id="KW-0805">Transcription regulation</keyword>
<proteinExistence type="inferred from homology"/>
<gene>
    <name evidence="6" type="ORF">H9848_08675</name>
</gene>
<protein>
    <submittedName>
        <fullName evidence="6">Sigma-70 family RNA polymerase sigma factor</fullName>
    </submittedName>
</protein>
<reference evidence="6" key="1">
    <citation type="journal article" date="2021" name="PeerJ">
        <title>Extensive microbial diversity within the chicken gut microbiome revealed by metagenomics and culture.</title>
        <authorList>
            <person name="Gilroy R."/>
            <person name="Ravi A."/>
            <person name="Getino M."/>
            <person name="Pursley I."/>
            <person name="Horton D.L."/>
            <person name="Alikhan N.F."/>
            <person name="Baker D."/>
            <person name="Gharbi K."/>
            <person name="Hall N."/>
            <person name="Watson M."/>
            <person name="Adriaenssens E.M."/>
            <person name="Foster-Nyarko E."/>
            <person name="Jarju S."/>
            <person name="Secka A."/>
            <person name="Antonio M."/>
            <person name="Oren A."/>
            <person name="Chaudhuri R.R."/>
            <person name="La Ragione R."/>
            <person name="Hildebrand F."/>
            <person name="Pallen M.J."/>
        </authorList>
    </citation>
    <scope>NUCLEOTIDE SEQUENCE</scope>
    <source>
        <strain evidence="6">ChiHecec2B26-12326</strain>
    </source>
</reference>
<feature type="domain" description="RNA polymerase sigma-70 region 2" evidence="5">
    <location>
        <begin position="34"/>
        <end position="87"/>
    </location>
</feature>
<dbReference type="InterPro" id="IPR007627">
    <property type="entry name" value="RNA_pol_sigma70_r2"/>
</dbReference>
<evidence type="ECO:0000256" key="1">
    <source>
        <dbReference type="ARBA" id="ARBA00010641"/>
    </source>
</evidence>
<dbReference type="GO" id="GO:0006352">
    <property type="term" value="P:DNA-templated transcription initiation"/>
    <property type="evidence" value="ECO:0007669"/>
    <property type="project" value="InterPro"/>
</dbReference>
<comment type="caution">
    <text evidence="6">The sequence shown here is derived from an EMBL/GenBank/DDBJ whole genome shotgun (WGS) entry which is preliminary data.</text>
</comment>
<keyword evidence="3" id="KW-0731">Sigma factor</keyword>
<comment type="similarity">
    <text evidence="1">Belongs to the sigma-70 factor family. ECF subfamily.</text>
</comment>
<organism evidence="6 7">
    <name type="scientific">Candidatus Parabacteroides intestinigallinarum</name>
    <dbReference type="NCBI Taxonomy" id="2838722"/>
    <lineage>
        <taxon>Bacteria</taxon>
        <taxon>Pseudomonadati</taxon>
        <taxon>Bacteroidota</taxon>
        <taxon>Bacteroidia</taxon>
        <taxon>Bacteroidales</taxon>
        <taxon>Tannerellaceae</taxon>
        <taxon>Parabacteroides</taxon>
    </lineage>
</organism>
<dbReference type="GO" id="GO:0016987">
    <property type="term" value="F:sigma factor activity"/>
    <property type="evidence" value="ECO:0007669"/>
    <property type="project" value="UniProtKB-KW"/>
</dbReference>
<accession>A0A9D1XST9</accession>
<evidence type="ECO:0000256" key="4">
    <source>
        <dbReference type="ARBA" id="ARBA00023163"/>
    </source>
</evidence>
<dbReference type="InterPro" id="IPR013324">
    <property type="entry name" value="RNA_pol_sigma_r3/r4-like"/>
</dbReference>
<dbReference type="InterPro" id="IPR036388">
    <property type="entry name" value="WH-like_DNA-bd_sf"/>
</dbReference>
<dbReference type="Gene3D" id="1.10.1740.10">
    <property type="match status" value="1"/>
</dbReference>
<dbReference type="SUPFAM" id="SSF88659">
    <property type="entry name" value="Sigma3 and sigma4 domains of RNA polymerase sigma factors"/>
    <property type="match status" value="1"/>
</dbReference>
<dbReference type="InterPro" id="IPR013325">
    <property type="entry name" value="RNA_pol_sigma_r2"/>
</dbReference>
<keyword evidence="4" id="KW-0804">Transcription</keyword>
<dbReference type="InterPro" id="IPR014284">
    <property type="entry name" value="RNA_pol_sigma-70_dom"/>
</dbReference>
<evidence type="ECO:0000259" key="5">
    <source>
        <dbReference type="Pfam" id="PF04542"/>
    </source>
</evidence>
<evidence type="ECO:0000313" key="6">
    <source>
        <dbReference type="EMBL" id="HIX86661.1"/>
    </source>
</evidence>
<dbReference type="EMBL" id="DXEN01000065">
    <property type="protein sequence ID" value="HIX86661.1"/>
    <property type="molecule type" value="Genomic_DNA"/>
</dbReference>
<dbReference type="Gene3D" id="1.10.10.10">
    <property type="entry name" value="Winged helix-like DNA-binding domain superfamily/Winged helix DNA-binding domain"/>
    <property type="match status" value="1"/>
</dbReference>
<dbReference type="Pfam" id="PF04542">
    <property type="entry name" value="Sigma70_r2"/>
    <property type="match status" value="1"/>
</dbReference>
<sequence length="171" mass="20249">MGLTDENKRMISWCYREWKKEFLSWLGKCYEELSREDVEDAYQEAFVALCENVASGKYEKRASCSLKTYLFQIGINKTIDRLREKGRDIDVPRLEDLLFDVSGRDERVYDVVARMSSPCRDILFAFYWDRFSLEEIACQLEYKDAAVVKSQKYRCMRKVADLLRKMGIVNQ</sequence>
<dbReference type="NCBIfam" id="TIGR02937">
    <property type="entry name" value="sigma70-ECF"/>
    <property type="match status" value="1"/>
</dbReference>
<dbReference type="SUPFAM" id="SSF88946">
    <property type="entry name" value="Sigma2 domain of RNA polymerase sigma factors"/>
    <property type="match status" value="1"/>
</dbReference>